<dbReference type="Gene3D" id="3.40.50.1820">
    <property type="entry name" value="alpha/beta hydrolase"/>
    <property type="match status" value="1"/>
</dbReference>
<organism evidence="1 2">
    <name type="scientific">Catenulispora pinistramenti</name>
    <dbReference type="NCBI Taxonomy" id="2705254"/>
    <lineage>
        <taxon>Bacteria</taxon>
        <taxon>Bacillati</taxon>
        <taxon>Actinomycetota</taxon>
        <taxon>Actinomycetes</taxon>
        <taxon>Catenulisporales</taxon>
        <taxon>Catenulisporaceae</taxon>
        <taxon>Catenulispora</taxon>
    </lineage>
</organism>
<protein>
    <recommendedName>
        <fullName evidence="3">Serine-threonine protein kinase</fullName>
    </recommendedName>
</protein>
<sequence>MTLNGFPYGELLFGTDGQVADPSQRGVAPAVALGADVTDVLVLSHGWLDDASRAQILYDGLTRAMVQAGGAPPGLAVLGIVWPARRFDAAPEVEATAAMNDPSGRTAASYVTRLRNRVRTEIIDLPAAAEYANPGDHQATFLGLDPRELLARFGRLEDGIYAVMNLATYYEMKARSGNVGRGLAPVLAAVRAARPSVRLHLAGHSLGSRVMASALANCEPLPVSSAMLIQGALSQFGFAKHWDGVHDGLFRPGLFGGRLRGPVVVTHSRHDEMVGIIYDLASRLVDDQTDSAGRAPEDAARAEFAAIGSHGALCTPESVWGEMLPVSGAGYAFRAGAISNLDSSAYIRSHFDVMTPEVGKALVGMVTAGEVR</sequence>
<evidence type="ECO:0000313" key="2">
    <source>
        <dbReference type="Proteomes" id="UP000730482"/>
    </source>
</evidence>
<dbReference type="Proteomes" id="UP000730482">
    <property type="component" value="Unassembled WGS sequence"/>
</dbReference>
<dbReference type="EMBL" id="JAAFYZ010000004">
    <property type="protein sequence ID" value="MBS2545606.1"/>
    <property type="molecule type" value="Genomic_DNA"/>
</dbReference>
<name>A0ABS5KJS6_9ACTN</name>
<proteinExistence type="predicted"/>
<dbReference type="SUPFAM" id="SSF53474">
    <property type="entry name" value="alpha/beta-Hydrolases"/>
    <property type="match status" value="1"/>
</dbReference>
<comment type="caution">
    <text evidence="1">The sequence shown here is derived from an EMBL/GenBank/DDBJ whole genome shotgun (WGS) entry which is preliminary data.</text>
</comment>
<evidence type="ECO:0000313" key="1">
    <source>
        <dbReference type="EMBL" id="MBS2545606.1"/>
    </source>
</evidence>
<evidence type="ECO:0008006" key="3">
    <source>
        <dbReference type="Google" id="ProtNLM"/>
    </source>
</evidence>
<dbReference type="InterPro" id="IPR029058">
    <property type="entry name" value="AB_hydrolase_fold"/>
</dbReference>
<reference evidence="1 2" key="1">
    <citation type="submission" date="2020-02" db="EMBL/GenBank/DDBJ databases">
        <title>Acidophilic actinobacteria isolated from forest soil.</title>
        <authorList>
            <person name="Golinska P."/>
        </authorList>
    </citation>
    <scope>NUCLEOTIDE SEQUENCE [LARGE SCALE GENOMIC DNA]</scope>
    <source>
        <strain evidence="1 2">NL8</strain>
    </source>
</reference>
<dbReference type="RefSeq" id="WP_212007271.1">
    <property type="nucleotide sequence ID" value="NZ_JAAFYZ010000004.1"/>
</dbReference>
<keyword evidence="2" id="KW-1185">Reference proteome</keyword>
<gene>
    <name evidence="1" type="ORF">KGQ19_01855</name>
</gene>
<accession>A0ABS5KJS6</accession>